<dbReference type="Proteomes" id="UP000316612">
    <property type="component" value="Unassembled WGS sequence"/>
</dbReference>
<dbReference type="EMBL" id="BJNY01000007">
    <property type="protein sequence ID" value="GED05915.1"/>
    <property type="molecule type" value="Genomic_DNA"/>
</dbReference>
<accession>A0A4Y4DQN7</accession>
<gene>
    <name evidence="2" type="ORF">AUR04nite_14470</name>
</gene>
<evidence type="ECO:0000313" key="2">
    <source>
        <dbReference type="EMBL" id="GED05915.1"/>
    </source>
</evidence>
<protein>
    <submittedName>
        <fullName evidence="2">Uncharacterized protein</fullName>
    </submittedName>
</protein>
<feature type="region of interest" description="Disordered" evidence="1">
    <location>
        <begin position="32"/>
        <end position="61"/>
    </location>
</feature>
<proteinExistence type="predicted"/>
<sequence length="168" mass="19385">MAKSLSENEVEQEFGAKLLATLNQPVRPWLFFDPDKNRSQGQRRGNREITSRQSVPPRKDQYRLQSKPINNSQIYVRHPGLRPHCQPSTSMTVHPIESPDDSVQFPLTVSGEFNRAGKPIFIARLKAYAAYLKSKMVRWNVSSEEAEMHRAISEKLQRRMLFEFGEGE</sequence>
<dbReference type="AlphaFoldDB" id="A0A4Y4DQN7"/>
<name>A0A4Y4DQN7_GLUUR</name>
<keyword evidence="3" id="KW-1185">Reference proteome</keyword>
<comment type="caution">
    <text evidence="2">The sequence shown here is derived from an EMBL/GenBank/DDBJ whole genome shotgun (WGS) entry which is preliminary data.</text>
</comment>
<evidence type="ECO:0000256" key="1">
    <source>
        <dbReference type="SAM" id="MobiDB-lite"/>
    </source>
</evidence>
<organism evidence="2 3">
    <name type="scientific">Glutamicibacter uratoxydans</name>
    <name type="common">Arthrobacter uratoxydans</name>
    <dbReference type="NCBI Taxonomy" id="43667"/>
    <lineage>
        <taxon>Bacteria</taxon>
        <taxon>Bacillati</taxon>
        <taxon>Actinomycetota</taxon>
        <taxon>Actinomycetes</taxon>
        <taxon>Micrococcales</taxon>
        <taxon>Micrococcaceae</taxon>
        <taxon>Glutamicibacter</taxon>
    </lineage>
</organism>
<reference evidence="2 3" key="1">
    <citation type="submission" date="2019-06" db="EMBL/GenBank/DDBJ databases">
        <title>Whole genome shotgun sequence of Glutamicibacter uratoxydans NBRC 15515.</title>
        <authorList>
            <person name="Hosoyama A."/>
            <person name="Uohara A."/>
            <person name="Ohji S."/>
            <person name="Ichikawa N."/>
        </authorList>
    </citation>
    <scope>NUCLEOTIDE SEQUENCE [LARGE SCALE GENOMIC DNA]</scope>
    <source>
        <strain evidence="2 3">NBRC 15515</strain>
    </source>
</reference>
<evidence type="ECO:0000313" key="3">
    <source>
        <dbReference type="Proteomes" id="UP000316612"/>
    </source>
</evidence>